<comment type="caution">
    <text evidence="1">The sequence shown here is derived from an EMBL/GenBank/DDBJ whole genome shotgun (WGS) entry which is preliminary data.</text>
</comment>
<reference evidence="1" key="1">
    <citation type="journal article" date="2021" name="Open Biol.">
        <title>Shared evolutionary footprints suggest mitochondrial oxidative damage underlies multiple complex I losses in fungi.</title>
        <authorList>
            <person name="Schikora-Tamarit M.A."/>
            <person name="Marcet-Houben M."/>
            <person name="Nosek J."/>
            <person name="Gabaldon T."/>
        </authorList>
    </citation>
    <scope>NUCLEOTIDE SEQUENCE</scope>
    <source>
        <strain evidence="1">CBS6075</strain>
    </source>
</reference>
<evidence type="ECO:0000313" key="1">
    <source>
        <dbReference type="EMBL" id="KAH3671031.1"/>
    </source>
</evidence>
<dbReference type="AlphaFoldDB" id="A0A9P8TAE7"/>
<organism evidence="1 2">
    <name type="scientific">Ogataea philodendri</name>
    <dbReference type="NCBI Taxonomy" id="1378263"/>
    <lineage>
        <taxon>Eukaryota</taxon>
        <taxon>Fungi</taxon>
        <taxon>Dikarya</taxon>
        <taxon>Ascomycota</taxon>
        <taxon>Saccharomycotina</taxon>
        <taxon>Pichiomycetes</taxon>
        <taxon>Pichiales</taxon>
        <taxon>Pichiaceae</taxon>
        <taxon>Ogataea</taxon>
    </lineage>
</organism>
<dbReference type="EMBL" id="JAEUBE010000084">
    <property type="protein sequence ID" value="KAH3671031.1"/>
    <property type="molecule type" value="Genomic_DNA"/>
</dbReference>
<proteinExistence type="predicted"/>
<dbReference type="OrthoDB" id="10071251at2759"/>
<sequence length="119" mass="12686">MIGLFRYSTCLILTPDISLIIPIENPLTTETVQSSTLSLQSVDNVQRSDGLSLSVLGISNSVSDNVLQEGLEHCSHFFVNQSGDSLDTTSSGESSDSWLSDTLDVISKNLSVSLGTAFS</sequence>
<dbReference type="GeneID" id="70232710"/>
<dbReference type="RefSeq" id="XP_046064399.1">
    <property type="nucleotide sequence ID" value="XM_046208826.1"/>
</dbReference>
<accession>A0A9P8TAE7</accession>
<protein>
    <submittedName>
        <fullName evidence="1">Uncharacterized protein</fullName>
    </submittedName>
</protein>
<name>A0A9P8TAE7_9ASCO</name>
<dbReference type="Proteomes" id="UP000769157">
    <property type="component" value="Unassembled WGS sequence"/>
</dbReference>
<keyword evidence="2" id="KW-1185">Reference proteome</keyword>
<gene>
    <name evidence="1" type="ORF">OGAPHI_000742</name>
</gene>
<reference evidence="1" key="2">
    <citation type="submission" date="2021-01" db="EMBL/GenBank/DDBJ databases">
        <authorList>
            <person name="Schikora-Tamarit M.A."/>
        </authorList>
    </citation>
    <scope>NUCLEOTIDE SEQUENCE</scope>
    <source>
        <strain evidence="1">CBS6075</strain>
    </source>
</reference>
<evidence type="ECO:0000313" key="2">
    <source>
        <dbReference type="Proteomes" id="UP000769157"/>
    </source>
</evidence>